<sequence>MALEAGVMAITVEFAQDLNNKEWFGRQDPYCVVQVGGQNFRTRVATDGGRNPVWNETFRFEILNENELQLEVKDDQLGHDAVLGTASISLARARQLGADRVEAAVISPRHRTQHGVVSVAMQWEPNGGMRPGYGGGGYSAYAAPPMPMQQAPPPMQQYGGGYGGGYGNAPMAQPQQGYVEEVVVVEQPAHHRHHHHQQQQQEVIEIVRPY</sequence>
<organism evidence="1 2">
    <name type="scientific">Chlamydomonas reinhardtii</name>
    <name type="common">Chlamydomonas smithii</name>
    <dbReference type="NCBI Taxonomy" id="3055"/>
    <lineage>
        <taxon>Eukaryota</taxon>
        <taxon>Viridiplantae</taxon>
        <taxon>Chlorophyta</taxon>
        <taxon>core chlorophytes</taxon>
        <taxon>Chlorophyceae</taxon>
        <taxon>CS clade</taxon>
        <taxon>Chlamydomonadales</taxon>
        <taxon>Chlamydomonadaceae</taxon>
        <taxon>Chlamydomonas</taxon>
    </lineage>
</organism>
<dbReference type="Gramene" id="PNW74465">
    <property type="protein sequence ID" value="PNW74465"/>
    <property type="gene ID" value="CHLRE_12g485200v5"/>
</dbReference>
<keyword evidence="2" id="KW-1185">Reference proteome</keyword>
<dbReference type="InParanoid" id="A8JHS1"/>
<dbReference type="SUPFAM" id="SSF49562">
    <property type="entry name" value="C2 domain (Calcium/lipid-binding domain, CaLB)"/>
    <property type="match status" value="1"/>
</dbReference>
<dbReference type="GeneID" id="5728739"/>
<evidence type="ECO:0000313" key="2">
    <source>
        <dbReference type="Proteomes" id="UP000006906"/>
    </source>
</evidence>
<dbReference type="HOGENOM" id="CLU_061071_0_0_1"/>
<dbReference type="STRING" id="3055.A8JHS1"/>
<dbReference type="EMBL" id="CM008973">
    <property type="protein sequence ID" value="PNW74465.1"/>
    <property type="molecule type" value="Genomic_DNA"/>
</dbReference>
<protein>
    <submittedName>
        <fullName evidence="1">Uncharacterized protein</fullName>
    </submittedName>
</protein>
<evidence type="ECO:0000313" key="1">
    <source>
        <dbReference type="EMBL" id="PNW74465.1"/>
    </source>
</evidence>
<dbReference type="PROSITE" id="PS50004">
    <property type="entry name" value="C2"/>
    <property type="match status" value="1"/>
</dbReference>
<dbReference type="Gene3D" id="2.60.40.150">
    <property type="entry name" value="C2 domain"/>
    <property type="match status" value="1"/>
</dbReference>
<dbReference type="eggNOG" id="KOG1030">
    <property type="taxonomic scope" value="Eukaryota"/>
</dbReference>
<dbReference type="OMA" id="VAMQWEP"/>
<dbReference type="PANTHER" id="PTHR47052:SF3">
    <property type="entry name" value="INGRESSION PROTEIN 1"/>
    <property type="match status" value="1"/>
</dbReference>
<reference evidence="1 2" key="1">
    <citation type="journal article" date="2007" name="Science">
        <title>The Chlamydomonas genome reveals the evolution of key animal and plant functions.</title>
        <authorList>
            <person name="Merchant S.S."/>
            <person name="Prochnik S.E."/>
            <person name="Vallon O."/>
            <person name="Harris E.H."/>
            <person name="Karpowicz S.J."/>
            <person name="Witman G.B."/>
            <person name="Terry A."/>
            <person name="Salamov A."/>
            <person name="Fritz-Laylin L.K."/>
            <person name="Marechal-Drouard L."/>
            <person name="Marshall W.F."/>
            <person name="Qu L.H."/>
            <person name="Nelson D.R."/>
            <person name="Sanderfoot A.A."/>
            <person name="Spalding M.H."/>
            <person name="Kapitonov V.V."/>
            <person name="Ren Q."/>
            <person name="Ferris P."/>
            <person name="Lindquist E."/>
            <person name="Shapiro H."/>
            <person name="Lucas S.M."/>
            <person name="Grimwood J."/>
            <person name="Schmutz J."/>
            <person name="Cardol P."/>
            <person name="Cerutti H."/>
            <person name="Chanfreau G."/>
            <person name="Chen C.L."/>
            <person name="Cognat V."/>
            <person name="Croft M.T."/>
            <person name="Dent R."/>
            <person name="Dutcher S."/>
            <person name="Fernandez E."/>
            <person name="Fukuzawa H."/>
            <person name="Gonzalez-Ballester D."/>
            <person name="Gonzalez-Halphen D."/>
            <person name="Hallmann A."/>
            <person name="Hanikenne M."/>
            <person name="Hippler M."/>
            <person name="Inwood W."/>
            <person name="Jabbari K."/>
            <person name="Kalanon M."/>
            <person name="Kuras R."/>
            <person name="Lefebvre P.A."/>
            <person name="Lemaire S.D."/>
            <person name="Lobanov A.V."/>
            <person name="Lohr M."/>
            <person name="Manuell A."/>
            <person name="Meier I."/>
            <person name="Mets L."/>
            <person name="Mittag M."/>
            <person name="Mittelmeier T."/>
            <person name="Moroney J.V."/>
            <person name="Moseley J."/>
            <person name="Napoli C."/>
            <person name="Nedelcu A.M."/>
            <person name="Niyogi K."/>
            <person name="Novoselov S.V."/>
            <person name="Paulsen I.T."/>
            <person name="Pazour G."/>
            <person name="Purton S."/>
            <person name="Ral J.P."/>
            <person name="Riano-Pachon D.M."/>
            <person name="Riekhof W."/>
            <person name="Rymarquis L."/>
            <person name="Schroda M."/>
            <person name="Stern D."/>
            <person name="Umen J."/>
            <person name="Willows R."/>
            <person name="Wilson N."/>
            <person name="Zimmer S.L."/>
            <person name="Allmer J."/>
            <person name="Balk J."/>
            <person name="Bisova K."/>
            <person name="Chen C.J."/>
            <person name="Elias M."/>
            <person name="Gendler K."/>
            <person name="Hauser C."/>
            <person name="Lamb M.R."/>
            <person name="Ledford H."/>
            <person name="Long J.C."/>
            <person name="Minagawa J."/>
            <person name="Page M.D."/>
            <person name="Pan J."/>
            <person name="Pootakham W."/>
            <person name="Roje S."/>
            <person name="Rose A."/>
            <person name="Stahlberg E."/>
            <person name="Terauchi A.M."/>
            <person name="Yang P."/>
            <person name="Ball S."/>
            <person name="Bowler C."/>
            <person name="Dieckmann C.L."/>
            <person name="Gladyshev V.N."/>
            <person name="Green P."/>
            <person name="Jorgensen R."/>
            <person name="Mayfield S."/>
            <person name="Mueller-Roeber B."/>
            <person name="Rajamani S."/>
            <person name="Sayre R.T."/>
            <person name="Brokstein P."/>
            <person name="Dubchak I."/>
            <person name="Goodstein D."/>
            <person name="Hornick L."/>
            <person name="Huang Y.W."/>
            <person name="Jhaveri J."/>
            <person name="Luo Y."/>
            <person name="Martinez D."/>
            <person name="Ngau W.C."/>
            <person name="Otillar B."/>
            <person name="Poliakov A."/>
            <person name="Porter A."/>
            <person name="Szajkowski L."/>
            <person name="Werner G."/>
            <person name="Zhou K."/>
            <person name="Grigoriev I.V."/>
            <person name="Rokhsar D.S."/>
            <person name="Grossman A.R."/>
        </authorList>
    </citation>
    <scope>NUCLEOTIDE SEQUENCE [LARGE SCALE GENOMIC DNA]</scope>
    <source>
        <strain evidence="2">CC-503</strain>
    </source>
</reference>
<dbReference type="KEGG" id="cre:CHLRE_12g485200v5"/>
<gene>
    <name evidence="1" type="ORF">CHLRE_12g485200v5</name>
</gene>
<dbReference type="OrthoDB" id="419768at2759"/>
<dbReference type="Proteomes" id="UP000006906">
    <property type="component" value="Chromosome 12"/>
</dbReference>
<dbReference type="InterPro" id="IPR000008">
    <property type="entry name" value="C2_dom"/>
</dbReference>
<dbReference type="PANTHER" id="PTHR47052">
    <property type="entry name" value="CONSERVED SERINE PROLINE-RICH PROTEIN (AFU_ORTHOLOGUE AFUA_2G01790)"/>
    <property type="match status" value="1"/>
</dbReference>
<proteinExistence type="predicted"/>
<dbReference type="PaxDb" id="3055-EDO96554"/>
<dbReference type="FunCoup" id="A8JHS1">
    <property type="interactions" value="36"/>
</dbReference>
<dbReference type="InterPro" id="IPR052981">
    <property type="entry name" value="Ingression_C2_domain"/>
</dbReference>
<name>A8JHS1_CHLRE</name>
<dbReference type="AlphaFoldDB" id="A8JHS1"/>
<dbReference type="SMART" id="SM00239">
    <property type="entry name" value="C2"/>
    <property type="match status" value="1"/>
</dbReference>
<accession>A8JHS1</accession>
<dbReference type="RefSeq" id="XP_001703178.1">
    <property type="nucleotide sequence ID" value="XM_001703126.3"/>
</dbReference>
<dbReference type="Pfam" id="PF00168">
    <property type="entry name" value="C2"/>
    <property type="match status" value="1"/>
</dbReference>
<dbReference type="InterPro" id="IPR035892">
    <property type="entry name" value="C2_domain_sf"/>
</dbReference>
<dbReference type="CDD" id="cd00030">
    <property type="entry name" value="C2"/>
    <property type="match status" value="1"/>
</dbReference>